<accession>A0A412PAM7</accession>
<evidence type="ECO:0000313" key="1">
    <source>
        <dbReference type="EMBL" id="RGT53664.1"/>
    </source>
</evidence>
<dbReference type="RefSeq" id="WP_118765332.1">
    <property type="nucleotide sequence ID" value="NZ_CABJCF010000005.1"/>
</dbReference>
<comment type="caution">
    <text evidence="1">The sequence shown here is derived from an EMBL/GenBank/DDBJ whole genome shotgun (WGS) entry which is preliminary data.</text>
</comment>
<dbReference type="EMBL" id="QRWX01000005">
    <property type="protein sequence ID" value="RGT53664.1"/>
    <property type="molecule type" value="Genomic_DNA"/>
</dbReference>
<name>A0A412PAM7_9FIRM</name>
<evidence type="ECO:0000313" key="2">
    <source>
        <dbReference type="Proteomes" id="UP000284731"/>
    </source>
</evidence>
<sequence length="185" mass="19755">MPKTKNVSVAKPKITGAIYRAPLKTALPADATTALNVAFKELGYVGEDGVTNNNSADSDNIKSWGGAVVATTQKEKKDTFKFKLIEALNTDVLATVYGSGNVSGALATGIKVSANAKELESAEYVIEIILRNGIAKRIVIPEGKISEVGEITYKDDELIAYEITVTALPDDDGNTHYEYIKETAA</sequence>
<reference evidence="1 2" key="1">
    <citation type="submission" date="2018-08" db="EMBL/GenBank/DDBJ databases">
        <title>A genome reference for cultivated species of the human gut microbiota.</title>
        <authorList>
            <person name="Zou Y."/>
            <person name="Xue W."/>
            <person name="Luo G."/>
        </authorList>
    </citation>
    <scope>NUCLEOTIDE SEQUENCE [LARGE SCALE GENOMIC DNA]</scope>
    <source>
        <strain evidence="1 2">AF18-46</strain>
    </source>
</reference>
<dbReference type="Pfam" id="PF25681">
    <property type="entry name" value="Phage_TTP_17"/>
    <property type="match status" value="1"/>
</dbReference>
<dbReference type="Proteomes" id="UP000284731">
    <property type="component" value="Unassembled WGS sequence"/>
</dbReference>
<dbReference type="AlphaFoldDB" id="A0A412PAM7"/>
<gene>
    <name evidence="1" type="ORF">DWX20_09500</name>
</gene>
<dbReference type="InterPro" id="IPR058154">
    <property type="entry name" value="Bxb1_TTP-like"/>
</dbReference>
<protein>
    <submittedName>
        <fullName evidence="1">Phage tail protein</fullName>
    </submittedName>
</protein>
<organism evidence="1 2">
    <name type="scientific">Solobacterium moorei</name>
    <dbReference type="NCBI Taxonomy" id="102148"/>
    <lineage>
        <taxon>Bacteria</taxon>
        <taxon>Bacillati</taxon>
        <taxon>Bacillota</taxon>
        <taxon>Erysipelotrichia</taxon>
        <taxon>Erysipelotrichales</taxon>
        <taxon>Erysipelotrichaceae</taxon>
        <taxon>Solobacterium</taxon>
    </lineage>
</organism>
<proteinExistence type="predicted"/>